<dbReference type="EnsemblMetazoa" id="XM_019999909.1">
    <property type="protein sequence ID" value="XP_019855468.1"/>
    <property type="gene ID" value="LOC100638908"/>
</dbReference>
<dbReference type="KEGG" id="aqu:100638908"/>
<dbReference type="PIRSF" id="PIRSF001293">
    <property type="entry name" value="ATP6V0A1"/>
    <property type="match status" value="1"/>
</dbReference>
<evidence type="ECO:0000256" key="9">
    <source>
        <dbReference type="RuleBase" id="RU361189"/>
    </source>
</evidence>
<keyword evidence="10" id="KW-0175">Coiled coil</keyword>
<evidence type="ECO:0000256" key="8">
    <source>
        <dbReference type="ARBA" id="ARBA00023136"/>
    </source>
</evidence>
<gene>
    <name evidence="12" type="primary">100638908</name>
</gene>
<dbReference type="InterPro" id="IPR002490">
    <property type="entry name" value="V-ATPase_116kDa_su"/>
</dbReference>
<dbReference type="EnsemblMetazoa" id="Aqu2.1.24281_001">
    <property type="protein sequence ID" value="Aqu2.1.24281_001"/>
    <property type="gene ID" value="Aqu2.1.24281"/>
</dbReference>
<comment type="subcellular location">
    <subcellularLocation>
        <location evidence="1">Membrane</location>
        <topology evidence="1">Multi-pass membrane protein</topology>
    </subcellularLocation>
</comment>
<keyword evidence="3 9" id="KW-0813">Transport</keyword>
<keyword evidence="4 9" id="KW-0812">Transmembrane</keyword>
<dbReference type="Pfam" id="PF01496">
    <property type="entry name" value="V_ATPase_I"/>
    <property type="match status" value="1"/>
</dbReference>
<dbReference type="OrthoDB" id="10264220at2759"/>
<keyword evidence="7 9" id="KW-0406">Ion transport</keyword>
<evidence type="ECO:0000256" key="7">
    <source>
        <dbReference type="ARBA" id="ARBA00023065"/>
    </source>
</evidence>
<comment type="function">
    <text evidence="9">Essential component of the vacuolar proton pump (V-ATPase), a multimeric enzyme that catalyzes the translocation of protons across the membranes. Required for assembly and activity of the V-ATPase.</text>
</comment>
<dbReference type="GO" id="GO:0005886">
    <property type="term" value="C:plasma membrane"/>
    <property type="evidence" value="ECO:0007669"/>
    <property type="project" value="TreeGrafter"/>
</dbReference>
<reference evidence="12" key="2">
    <citation type="submission" date="2017-05" db="UniProtKB">
        <authorList>
            <consortium name="EnsemblMetazoa"/>
        </authorList>
    </citation>
    <scope>IDENTIFICATION</scope>
</reference>
<dbReference type="FunCoup" id="A0A1X7U9Z2">
    <property type="interactions" value="698"/>
</dbReference>
<feature type="compositionally biased region" description="Basic and acidic residues" evidence="11">
    <location>
        <begin position="734"/>
        <end position="745"/>
    </location>
</feature>
<evidence type="ECO:0000256" key="10">
    <source>
        <dbReference type="SAM" id="Coils"/>
    </source>
</evidence>
<evidence type="ECO:0000256" key="6">
    <source>
        <dbReference type="ARBA" id="ARBA00022989"/>
    </source>
</evidence>
<dbReference type="PANTHER" id="PTHR11629">
    <property type="entry name" value="VACUOLAR PROTON ATPASES"/>
    <property type="match status" value="1"/>
</dbReference>
<sequence>MAYSLFRSEEMTLAQLFLQSDSAYSCVRELGEIGKVQFRDLNPDVSAFQRKFVNEVRRCDEMDRKLKFLTNELEKANIEPRPAGNIGAPDPQELIDLESKFEVLEAEVKEINTNKETLKRNRLDLIELQQILVKAQIFFQEAEQYSNLRAPPTGFEVGAEERASSPTGLLDEGPDPATQGSQTKFMFVAGVIAQERLASFERVLWRACRGNVYMRQAAIEVPLEDPTTGTLVYKVVFVLFFQGDALRTRVRKICEGFRATLYQCPETAPERQDMATAVNNRLIDLDTVLNTTQEHSRTQLQEIAQEIDIWQQKVTKVKAIYHTMNMFNLDMAQHCLVAECWCPVEDLDQIQGALMRGTERSGSTVPSILNRMHTRDSPPTYFKTNKFTKGFQNIVDAYGIASYQEVNPALYTIITFPFLFAVMFGDAGHGLIMALFALSLVIFEKKLEKSVGEMFGTIFHGRYIILLMGLFSIYTGTIYNDIFSKSVNLFGSHWNLSYVSNGDPCCFSTDCTRVYDNEATGVTTVPPEAQIFQDPYPIGLDPIWQVAENKLLFTNSYKMKMSITLGVFQMTFGVILGIFNYVHFKDYISIFSEFIPQMLFLLCIFGWLVVLMFIKWIVAYSPIFTAPSLLITLINMFLQFGQSPVVKDDCTDVTANDPCLSDNQYSVFSSSVEAANGQKFFQIILVIVAVACVPWMLLTKPIYKMIKQKRALKNNYSRHIETGSDSETGDTDTDMVKHHDDDDQPNKQSGDEGEEHTETSELFVHQAIHTIEYCLGTISNTASYLRLWALSLAHAELSEVLWTMVLQIGLRGITGFFILDGIVLVPLFAGWAVLTVGILLVMEGLSAFLHGLRLHWVEFQSKFYAGAGYKFAPFSFEAILSGEEDSG</sequence>
<evidence type="ECO:0000313" key="13">
    <source>
        <dbReference type="Proteomes" id="UP000007879"/>
    </source>
</evidence>
<proteinExistence type="inferred from homology"/>
<accession>A0A1X7U9Z2</accession>
<evidence type="ECO:0000256" key="2">
    <source>
        <dbReference type="ARBA" id="ARBA00009904"/>
    </source>
</evidence>
<dbReference type="InterPro" id="IPR026028">
    <property type="entry name" value="V-type_ATPase_116kDa_su_euka"/>
</dbReference>
<dbReference type="InParanoid" id="A0A1X7U9Z2"/>
<organism evidence="12">
    <name type="scientific">Amphimedon queenslandica</name>
    <name type="common">Sponge</name>
    <dbReference type="NCBI Taxonomy" id="400682"/>
    <lineage>
        <taxon>Eukaryota</taxon>
        <taxon>Metazoa</taxon>
        <taxon>Porifera</taxon>
        <taxon>Demospongiae</taxon>
        <taxon>Heteroscleromorpha</taxon>
        <taxon>Haplosclerida</taxon>
        <taxon>Niphatidae</taxon>
        <taxon>Amphimedon</taxon>
    </lineage>
</organism>
<dbReference type="GO" id="GO:0007035">
    <property type="term" value="P:vacuolar acidification"/>
    <property type="evidence" value="ECO:0007669"/>
    <property type="project" value="TreeGrafter"/>
</dbReference>
<dbReference type="eggNOG" id="KOG2189">
    <property type="taxonomic scope" value="Eukaryota"/>
</dbReference>
<keyword evidence="13" id="KW-1185">Reference proteome</keyword>
<protein>
    <recommendedName>
        <fullName evidence="9">V-type proton ATPase subunit a</fullName>
    </recommendedName>
</protein>
<evidence type="ECO:0000256" key="3">
    <source>
        <dbReference type="ARBA" id="ARBA00022448"/>
    </source>
</evidence>
<evidence type="ECO:0000256" key="4">
    <source>
        <dbReference type="ARBA" id="ARBA00022692"/>
    </source>
</evidence>
<feature type="region of interest" description="Disordered" evidence="11">
    <location>
        <begin position="720"/>
        <end position="756"/>
    </location>
</feature>
<dbReference type="AlphaFoldDB" id="A0A1X7U9Z2"/>
<feature type="transmembrane region" description="Helical" evidence="9">
    <location>
        <begin position="418"/>
        <end position="443"/>
    </location>
</feature>
<name>A0A1X7U9Z2_AMPQE</name>
<feature type="coiled-coil region" evidence="10">
    <location>
        <begin position="59"/>
        <end position="121"/>
    </location>
</feature>
<evidence type="ECO:0000256" key="11">
    <source>
        <dbReference type="SAM" id="MobiDB-lite"/>
    </source>
</evidence>
<dbReference type="PANTHER" id="PTHR11629:SF63">
    <property type="entry name" value="V-TYPE PROTON ATPASE SUBUNIT A"/>
    <property type="match status" value="1"/>
</dbReference>
<dbReference type="OMA" id="FYLWFFL"/>
<comment type="similarity">
    <text evidence="2 9">Belongs to the V-ATPase 116 kDa subunit family.</text>
</comment>
<dbReference type="GO" id="GO:0000220">
    <property type="term" value="C:vacuolar proton-transporting V-type ATPase, V0 domain"/>
    <property type="evidence" value="ECO:0007669"/>
    <property type="project" value="InterPro"/>
</dbReference>
<reference evidence="13" key="1">
    <citation type="journal article" date="2010" name="Nature">
        <title>The Amphimedon queenslandica genome and the evolution of animal complexity.</title>
        <authorList>
            <person name="Srivastava M."/>
            <person name="Simakov O."/>
            <person name="Chapman J."/>
            <person name="Fahey B."/>
            <person name="Gauthier M.E."/>
            <person name="Mitros T."/>
            <person name="Richards G.S."/>
            <person name="Conaco C."/>
            <person name="Dacre M."/>
            <person name="Hellsten U."/>
            <person name="Larroux C."/>
            <person name="Putnam N.H."/>
            <person name="Stanke M."/>
            <person name="Adamska M."/>
            <person name="Darling A."/>
            <person name="Degnan S.M."/>
            <person name="Oakley T.H."/>
            <person name="Plachetzki D.C."/>
            <person name="Zhai Y."/>
            <person name="Adamski M."/>
            <person name="Calcino A."/>
            <person name="Cummins S.F."/>
            <person name="Goodstein D.M."/>
            <person name="Harris C."/>
            <person name="Jackson D.J."/>
            <person name="Leys S.P."/>
            <person name="Shu S."/>
            <person name="Woodcroft B.J."/>
            <person name="Vervoort M."/>
            <person name="Kosik K.S."/>
            <person name="Manning G."/>
            <person name="Degnan B.M."/>
            <person name="Rokhsar D.S."/>
        </authorList>
    </citation>
    <scope>NUCLEOTIDE SEQUENCE [LARGE SCALE GENOMIC DNA]</scope>
</reference>
<evidence type="ECO:0000313" key="12">
    <source>
        <dbReference type="EnsemblMetazoa" id="Aqu2.1.24281_001"/>
    </source>
</evidence>
<feature type="transmembrane region" description="Helical" evidence="9">
    <location>
        <begin position="463"/>
        <end position="482"/>
    </location>
</feature>
<evidence type="ECO:0000256" key="5">
    <source>
        <dbReference type="ARBA" id="ARBA00022781"/>
    </source>
</evidence>
<dbReference type="Proteomes" id="UP000007879">
    <property type="component" value="Unassembled WGS sequence"/>
</dbReference>
<keyword evidence="6 9" id="KW-1133">Transmembrane helix</keyword>
<dbReference type="STRING" id="400682.A0A1X7U9Z2"/>
<feature type="transmembrane region" description="Helical" evidence="9">
    <location>
        <begin position="594"/>
        <end position="618"/>
    </location>
</feature>
<keyword evidence="5 9" id="KW-0375">Hydrogen ion transport</keyword>
<feature type="transmembrane region" description="Helical" evidence="9">
    <location>
        <begin position="561"/>
        <end position="582"/>
    </location>
</feature>
<keyword evidence="8 9" id="KW-0472">Membrane</keyword>
<feature type="transmembrane region" description="Helical" evidence="9">
    <location>
        <begin position="680"/>
        <end position="698"/>
    </location>
</feature>
<dbReference type="GO" id="GO:0046961">
    <property type="term" value="F:proton-transporting ATPase activity, rotational mechanism"/>
    <property type="evidence" value="ECO:0007669"/>
    <property type="project" value="InterPro"/>
</dbReference>
<evidence type="ECO:0000256" key="1">
    <source>
        <dbReference type="ARBA" id="ARBA00004141"/>
    </source>
</evidence>
<dbReference type="GO" id="GO:0051117">
    <property type="term" value="F:ATPase binding"/>
    <property type="evidence" value="ECO:0007669"/>
    <property type="project" value="TreeGrafter"/>
</dbReference>